<comment type="caution">
    <text evidence="9">The sequence shown here is derived from an EMBL/GenBank/DDBJ whole genome shotgun (WGS) entry which is preliminary data.</text>
</comment>
<dbReference type="GO" id="GO:0000156">
    <property type="term" value="F:phosphorelay response regulator activity"/>
    <property type="evidence" value="ECO:0007669"/>
    <property type="project" value="TreeGrafter"/>
</dbReference>
<dbReference type="RefSeq" id="WP_132977736.1">
    <property type="nucleotide sequence ID" value="NZ_SMAO01000007.1"/>
</dbReference>
<dbReference type="PANTHER" id="PTHR48111">
    <property type="entry name" value="REGULATOR OF RPOS"/>
    <property type="match status" value="1"/>
</dbReference>
<dbReference type="Pfam" id="PF03861">
    <property type="entry name" value="ANTAR"/>
    <property type="match status" value="1"/>
</dbReference>
<evidence type="ECO:0000256" key="6">
    <source>
        <dbReference type="PROSITE-ProRule" id="PRU00169"/>
    </source>
</evidence>
<name>A0A4R3MV88_9GAMM</name>
<dbReference type="Gene3D" id="3.40.50.2300">
    <property type="match status" value="1"/>
</dbReference>
<dbReference type="GO" id="GO:0005829">
    <property type="term" value="C:cytosol"/>
    <property type="evidence" value="ECO:0007669"/>
    <property type="project" value="TreeGrafter"/>
</dbReference>
<evidence type="ECO:0000256" key="1">
    <source>
        <dbReference type="ARBA" id="ARBA00022553"/>
    </source>
</evidence>
<gene>
    <name evidence="9" type="ORF">EDC35_1075</name>
</gene>
<dbReference type="PANTHER" id="PTHR48111:SF1">
    <property type="entry name" value="TWO-COMPONENT RESPONSE REGULATOR ORR33"/>
    <property type="match status" value="1"/>
</dbReference>
<dbReference type="AlphaFoldDB" id="A0A4R3MV88"/>
<dbReference type="SMART" id="SM01012">
    <property type="entry name" value="ANTAR"/>
    <property type="match status" value="1"/>
</dbReference>
<dbReference type="Gene3D" id="1.10.10.10">
    <property type="entry name" value="Winged helix-like DNA-binding domain superfamily/Winged helix DNA-binding domain"/>
    <property type="match status" value="1"/>
</dbReference>
<feature type="domain" description="ANTAR" evidence="8">
    <location>
        <begin position="123"/>
        <end position="184"/>
    </location>
</feature>
<dbReference type="OrthoDB" id="9808843at2"/>
<evidence type="ECO:0000259" key="8">
    <source>
        <dbReference type="PROSITE" id="PS50921"/>
    </source>
</evidence>
<dbReference type="InterPro" id="IPR005561">
    <property type="entry name" value="ANTAR"/>
</dbReference>
<dbReference type="InterPro" id="IPR036388">
    <property type="entry name" value="WH-like_DNA-bd_sf"/>
</dbReference>
<feature type="modified residue" description="4-aspartylphosphate" evidence="6">
    <location>
        <position position="54"/>
    </location>
</feature>
<dbReference type="SMART" id="SM00448">
    <property type="entry name" value="REC"/>
    <property type="match status" value="1"/>
</dbReference>
<sequence>MKTATLLLVDDDEVVLATFGRGLRDAGFTVQLAGSGAEALTTARTTPPDLAILDLRMPGLSGIETAALIREVGIPVIFLSAYDDQESVAEAVRQGALGYLIKPIDVTRALPTIRTALERARDIQDLSEQKDRLTQAVGTGRVVNVAIGILMERHRIDHQEAFAAIRERSRRERRKVREVASEILDAWSLINGLGSREMCGNLNAASATTATLLTGNKPGTPS</sequence>
<dbReference type="GO" id="GO:0000976">
    <property type="term" value="F:transcription cis-regulatory region binding"/>
    <property type="evidence" value="ECO:0007669"/>
    <property type="project" value="TreeGrafter"/>
</dbReference>
<dbReference type="GO" id="GO:0003723">
    <property type="term" value="F:RNA binding"/>
    <property type="evidence" value="ECO:0007669"/>
    <property type="project" value="InterPro"/>
</dbReference>
<dbReference type="PROSITE" id="PS50110">
    <property type="entry name" value="RESPONSE_REGULATORY"/>
    <property type="match status" value="1"/>
</dbReference>
<evidence type="ECO:0000259" key="7">
    <source>
        <dbReference type="PROSITE" id="PS50110"/>
    </source>
</evidence>
<keyword evidence="1 6" id="KW-0597">Phosphoprotein</keyword>
<keyword evidence="2" id="KW-0902">Two-component regulatory system</keyword>
<evidence type="ECO:0000256" key="2">
    <source>
        <dbReference type="ARBA" id="ARBA00023012"/>
    </source>
</evidence>
<proteinExistence type="predicted"/>
<dbReference type="CDD" id="cd00156">
    <property type="entry name" value="REC"/>
    <property type="match status" value="1"/>
</dbReference>
<dbReference type="PROSITE" id="PS50921">
    <property type="entry name" value="ANTAR"/>
    <property type="match status" value="1"/>
</dbReference>
<evidence type="ECO:0000313" key="10">
    <source>
        <dbReference type="Proteomes" id="UP000295717"/>
    </source>
</evidence>
<evidence type="ECO:0000313" key="9">
    <source>
        <dbReference type="EMBL" id="TCT19677.1"/>
    </source>
</evidence>
<dbReference type="SUPFAM" id="SSF52172">
    <property type="entry name" value="CheY-like"/>
    <property type="match status" value="1"/>
</dbReference>
<dbReference type="PIRSF" id="PIRSF036382">
    <property type="entry name" value="RR_antiterm"/>
    <property type="match status" value="1"/>
</dbReference>
<dbReference type="Proteomes" id="UP000295717">
    <property type="component" value="Unassembled WGS sequence"/>
</dbReference>
<dbReference type="EMBL" id="SMAO01000007">
    <property type="protein sequence ID" value="TCT19677.1"/>
    <property type="molecule type" value="Genomic_DNA"/>
</dbReference>
<protein>
    <submittedName>
        <fullName evidence="9">Response regulator receiver and ANTAR domain protein</fullName>
    </submittedName>
</protein>
<dbReference type="GO" id="GO:0032993">
    <property type="term" value="C:protein-DNA complex"/>
    <property type="evidence" value="ECO:0007669"/>
    <property type="project" value="TreeGrafter"/>
</dbReference>
<keyword evidence="4" id="KW-0238">DNA-binding</keyword>
<evidence type="ECO:0000256" key="5">
    <source>
        <dbReference type="ARBA" id="ARBA00023163"/>
    </source>
</evidence>
<keyword evidence="10" id="KW-1185">Reference proteome</keyword>
<dbReference type="GO" id="GO:0006355">
    <property type="term" value="P:regulation of DNA-templated transcription"/>
    <property type="evidence" value="ECO:0007669"/>
    <property type="project" value="TreeGrafter"/>
</dbReference>
<dbReference type="InterPro" id="IPR039420">
    <property type="entry name" value="WalR-like"/>
</dbReference>
<evidence type="ECO:0000256" key="3">
    <source>
        <dbReference type="ARBA" id="ARBA00023015"/>
    </source>
</evidence>
<feature type="domain" description="Response regulatory" evidence="7">
    <location>
        <begin position="5"/>
        <end position="117"/>
    </location>
</feature>
<keyword evidence="3" id="KW-0805">Transcription regulation</keyword>
<keyword evidence="5" id="KW-0804">Transcription</keyword>
<organism evidence="9 10">
    <name type="scientific">Thiobaca trueperi</name>
    <dbReference type="NCBI Taxonomy" id="127458"/>
    <lineage>
        <taxon>Bacteria</taxon>
        <taxon>Pseudomonadati</taxon>
        <taxon>Pseudomonadota</taxon>
        <taxon>Gammaproteobacteria</taxon>
        <taxon>Chromatiales</taxon>
        <taxon>Chromatiaceae</taxon>
        <taxon>Thiobaca</taxon>
    </lineage>
</organism>
<evidence type="ECO:0000256" key="4">
    <source>
        <dbReference type="ARBA" id="ARBA00023125"/>
    </source>
</evidence>
<reference evidence="9 10" key="1">
    <citation type="submission" date="2019-03" db="EMBL/GenBank/DDBJ databases">
        <title>Genomic Encyclopedia of Type Strains, Phase IV (KMG-IV): sequencing the most valuable type-strain genomes for metagenomic binning, comparative biology and taxonomic classification.</title>
        <authorList>
            <person name="Goeker M."/>
        </authorList>
    </citation>
    <scope>NUCLEOTIDE SEQUENCE [LARGE SCALE GENOMIC DNA]</scope>
    <source>
        <strain evidence="9 10">DSM 13587</strain>
    </source>
</reference>
<dbReference type="Pfam" id="PF00072">
    <property type="entry name" value="Response_reg"/>
    <property type="match status" value="1"/>
</dbReference>
<dbReference type="InterPro" id="IPR011006">
    <property type="entry name" value="CheY-like_superfamily"/>
</dbReference>
<dbReference type="InterPro" id="IPR008327">
    <property type="entry name" value="Sig_transdc_resp-reg_antiterm"/>
</dbReference>
<accession>A0A4R3MV88</accession>
<dbReference type="InterPro" id="IPR001789">
    <property type="entry name" value="Sig_transdc_resp-reg_receiver"/>
</dbReference>